<evidence type="ECO:0000313" key="3">
    <source>
        <dbReference type="Proteomes" id="UP000248688"/>
    </source>
</evidence>
<evidence type="ECO:0000256" key="1">
    <source>
        <dbReference type="ARBA" id="ARBA00022801"/>
    </source>
</evidence>
<dbReference type="OrthoDB" id="6381507at2"/>
<dbReference type="PANTHER" id="PTHR33886:SF8">
    <property type="entry name" value="UNSATURATED RHAMNOGALACTURONAN HYDROLASE (EUROFUNG)"/>
    <property type="match status" value="1"/>
</dbReference>
<accession>A0A2Z4IQL8</accession>
<dbReference type="Pfam" id="PF07470">
    <property type="entry name" value="Glyco_hydro_88"/>
    <property type="match status" value="1"/>
</dbReference>
<sequence>MKKISILLIVSVFFAQLTFGQERPISTSLDWSERMALSVMKRNPEAWQVDFMDRPVWSYPQGLMLHAFEELWKETGDDKYYEYIKAYADKLIDPSGEIKTYKYETYNIDMINSGKLLFNLYNKTDDEKYKTAIETLRKQLRYQPKTSEGGFWHKARYTNQMWLDGAYMGTPFLLQYAQELDDPAAFDEGVLQLVLMEKHLRDPKTGLLYHGWDESKFQAWSDPETGRSPNIWGRAMGWYAMAVVDALDFLPEEHYGRVVLKGILQRLAVAVREHQDAASGLWYQVIDRGGEEGNYLEASASSMFVYALAKGVNQGHLDPSFKQTAEKGFDGLVDQLIEVKENGEVSLTQVCAVAGLGGSPYRDGTYDYYVNEKIRINDPKGVGPFIMAALELGR</sequence>
<proteinExistence type="predicted"/>
<dbReference type="InterPro" id="IPR052043">
    <property type="entry name" value="PolySaccharide_Degr_Enz"/>
</dbReference>
<evidence type="ECO:0000313" key="2">
    <source>
        <dbReference type="EMBL" id="AWW32938.1"/>
    </source>
</evidence>
<dbReference type="GO" id="GO:0005975">
    <property type="term" value="P:carbohydrate metabolic process"/>
    <property type="evidence" value="ECO:0007669"/>
    <property type="project" value="InterPro"/>
</dbReference>
<keyword evidence="3" id="KW-1185">Reference proteome</keyword>
<dbReference type="RefSeq" id="WP_112786310.1">
    <property type="nucleotide sequence ID" value="NZ_CP030041.1"/>
</dbReference>
<name>A0A2Z4IQL8_9BACT</name>
<dbReference type="Proteomes" id="UP000248688">
    <property type="component" value="Chromosome"/>
</dbReference>
<keyword evidence="1 2" id="KW-0378">Hydrolase</keyword>
<dbReference type="Gene3D" id="1.50.10.10">
    <property type="match status" value="1"/>
</dbReference>
<gene>
    <name evidence="2" type="ORF">DN752_23985</name>
</gene>
<reference evidence="2 3" key="1">
    <citation type="submission" date="2018-06" db="EMBL/GenBank/DDBJ databases">
        <title>Echinicola strongylocentroti sp. nov., isolated from a sea urchin Strongylocentrotus intermedius.</title>
        <authorList>
            <person name="Bae S.S."/>
        </authorList>
    </citation>
    <scope>NUCLEOTIDE SEQUENCE [LARGE SCALE GENOMIC DNA]</scope>
    <source>
        <strain evidence="2 3">MEBiC08714</strain>
    </source>
</reference>
<dbReference type="EMBL" id="CP030041">
    <property type="protein sequence ID" value="AWW32938.1"/>
    <property type="molecule type" value="Genomic_DNA"/>
</dbReference>
<organism evidence="2 3">
    <name type="scientific">Echinicola strongylocentroti</name>
    <dbReference type="NCBI Taxonomy" id="1795355"/>
    <lineage>
        <taxon>Bacteria</taxon>
        <taxon>Pseudomonadati</taxon>
        <taxon>Bacteroidota</taxon>
        <taxon>Cytophagia</taxon>
        <taxon>Cytophagales</taxon>
        <taxon>Cyclobacteriaceae</taxon>
        <taxon>Echinicola</taxon>
    </lineage>
</organism>
<dbReference type="InterPro" id="IPR008928">
    <property type="entry name" value="6-hairpin_glycosidase_sf"/>
</dbReference>
<dbReference type="InterPro" id="IPR012341">
    <property type="entry name" value="6hp_glycosidase-like_sf"/>
</dbReference>
<dbReference type="SUPFAM" id="SSF48208">
    <property type="entry name" value="Six-hairpin glycosidases"/>
    <property type="match status" value="1"/>
</dbReference>
<dbReference type="KEGG" id="est:DN752_23985"/>
<dbReference type="AlphaFoldDB" id="A0A2Z4IQL8"/>
<protein>
    <submittedName>
        <fullName evidence="2">Glycosyl hydrolase family 88</fullName>
    </submittedName>
</protein>
<dbReference type="GO" id="GO:0016787">
    <property type="term" value="F:hydrolase activity"/>
    <property type="evidence" value="ECO:0007669"/>
    <property type="project" value="UniProtKB-KW"/>
</dbReference>
<dbReference type="InterPro" id="IPR010905">
    <property type="entry name" value="Glyco_hydro_88"/>
</dbReference>
<dbReference type="PANTHER" id="PTHR33886">
    <property type="entry name" value="UNSATURATED RHAMNOGALACTURONAN HYDROLASE (EUROFUNG)"/>
    <property type="match status" value="1"/>
</dbReference>